<proteinExistence type="predicted"/>
<dbReference type="EMBL" id="JACOPP010000010">
    <property type="protein sequence ID" value="MBC5733838.1"/>
    <property type="molecule type" value="Genomic_DNA"/>
</dbReference>
<evidence type="ECO:0000256" key="1">
    <source>
        <dbReference type="SAM" id="MobiDB-lite"/>
    </source>
</evidence>
<evidence type="ECO:0000313" key="4">
    <source>
        <dbReference type="EMBL" id="MBC5733838.1"/>
    </source>
</evidence>
<dbReference type="Proteomes" id="UP000661435">
    <property type="component" value="Unassembled WGS sequence"/>
</dbReference>
<gene>
    <name evidence="4" type="ORF">H8S57_08860</name>
</gene>
<name>A0A8J6JDE0_9FIRM</name>
<keyword evidence="2" id="KW-0812">Transmembrane</keyword>
<dbReference type="Gene3D" id="2.70.70.10">
    <property type="entry name" value="Glucose Permease (Domain IIA)"/>
    <property type="match status" value="1"/>
</dbReference>
<dbReference type="GO" id="GO:0004222">
    <property type="term" value="F:metalloendopeptidase activity"/>
    <property type="evidence" value="ECO:0007669"/>
    <property type="project" value="TreeGrafter"/>
</dbReference>
<dbReference type="RefSeq" id="WP_186907727.1">
    <property type="nucleotide sequence ID" value="NZ_JACOPP010000010.1"/>
</dbReference>
<sequence length="240" mass="24645">MKKPFMERFGDFMAGKGFYIVLFLCVAAIGISGYYLFSSLSPDKDPGTAVAGPAQVTVTPTPASASPAVRVTPTPSPQAQTAVRTTPAPSPTPAATPAATPQPAAPTVFAWPVKGTLISEYSVEALAYDATMGDWRTHSGIDISAELGAQVVSAAAGTVIDVVQDDFMGTTVYLDHGSGLTSCYANLAAVPTVEIGDTVRAGDVLGSVGKTAIAESALPAHLHFEMAQDGSPIDPADYLP</sequence>
<dbReference type="AlphaFoldDB" id="A0A8J6JDE0"/>
<dbReference type="CDD" id="cd12797">
    <property type="entry name" value="M23_peptidase"/>
    <property type="match status" value="1"/>
</dbReference>
<keyword evidence="5" id="KW-1185">Reference proteome</keyword>
<dbReference type="Pfam" id="PF01551">
    <property type="entry name" value="Peptidase_M23"/>
    <property type="match status" value="1"/>
</dbReference>
<keyword evidence="2" id="KW-1133">Transmembrane helix</keyword>
<dbReference type="InterPro" id="IPR016047">
    <property type="entry name" value="M23ase_b-sheet_dom"/>
</dbReference>
<reference evidence="4" key="1">
    <citation type="submission" date="2020-08" db="EMBL/GenBank/DDBJ databases">
        <title>Genome public.</title>
        <authorList>
            <person name="Liu C."/>
            <person name="Sun Q."/>
        </authorList>
    </citation>
    <scope>NUCLEOTIDE SEQUENCE</scope>
    <source>
        <strain evidence="4">NSJ-51</strain>
    </source>
</reference>
<feature type="domain" description="M23ase beta-sheet core" evidence="3">
    <location>
        <begin position="137"/>
        <end position="235"/>
    </location>
</feature>
<feature type="region of interest" description="Disordered" evidence="1">
    <location>
        <begin position="60"/>
        <end position="103"/>
    </location>
</feature>
<dbReference type="SUPFAM" id="SSF51261">
    <property type="entry name" value="Duplicated hybrid motif"/>
    <property type="match status" value="1"/>
</dbReference>
<dbReference type="InterPro" id="IPR011055">
    <property type="entry name" value="Dup_hybrid_motif"/>
</dbReference>
<organism evidence="4 5">
    <name type="scientific">Lawsonibacter hominis</name>
    <dbReference type="NCBI Taxonomy" id="2763053"/>
    <lineage>
        <taxon>Bacteria</taxon>
        <taxon>Bacillati</taxon>
        <taxon>Bacillota</taxon>
        <taxon>Clostridia</taxon>
        <taxon>Eubacteriales</taxon>
        <taxon>Oscillospiraceae</taxon>
        <taxon>Lawsonibacter</taxon>
    </lineage>
</organism>
<evidence type="ECO:0000259" key="3">
    <source>
        <dbReference type="Pfam" id="PF01551"/>
    </source>
</evidence>
<protein>
    <submittedName>
        <fullName evidence="4">M23 family metallopeptidase</fullName>
    </submittedName>
</protein>
<keyword evidence="2" id="KW-0472">Membrane</keyword>
<dbReference type="InterPro" id="IPR050570">
    <property type="entry name" value="Cell_wall_metabolism_enzyme"/>
</dbReference>
<dbReference type="PANTHER" id="PTHR21666">
    <property type="entry name" value="PEPTIDASE-RELATED"/>
    <property type="match status" value="1"/>
</dbReference>
<feature type="transmembrane region" description="Helical" evidence="2">
    <location>
        <begin position="12"/>
        <end position="37"/>
    </location>
</feature>
<accession>A0A8J6JDE0</accession>
<evidence type="ECO:0000256" key="2">
    <source>
        <dbReference type="SAM" id="Phobius"/>
    </source>
</evidence>
<comment type="caution">
    <text evidence="4">The sequence shown here is derived from an EMBL/GenBank/DDBJ whole genome shotgun (WGS) entry which is preliminary data.</text>
</comment>
<dbReference type="PANTHER" id="PTHR21666:SF270">
    <property type="entry name" value="MUREIN HYDROLASE ACTIVATOR ENVC"/>
    <property type="match status" value="1"/>
</dbReference>
<evidence type="ECO:0000313" key="5">
    <source>
        <dbReference type="Proteomes" id="UP000661435"/>
    </source>
</evidence>